<evidence type="ECO:0000313" key="3">
    <source>
        <dbReference type="EMBL" id="MFD2756818.1"/>
    </source>
</evidence>
<reference evidence="4" key="1">
    <citation type="journal article" date="2019" name="Int. J. Syst. Evol. Microbiol.">
        <title>The Global Catalogue of Microorganisms (GCM) 10K type strain sequencing project: providing services to taxonomists for standard genome sequencing and annotation.</title>
        <authorList>
            <consortium name="The Broad Institute Genomics Platform"/>
            <consortium name="The Broad Institute Genome Sequencing Center for Infectious Disease"/>
            <person name="Wu L."/>
            <person name="Ma J."/>
        </authorList>
    </citation>
    <scope>NUCLEOTIDE SEQUENCE [LARGE SCALE GENOMIC DNA]</scope>
    <source>
        <strain evidence="4">TISTR 1514</strain>
    </source>
</reference>
<comment type="caution">
    <text evidence="3">The sequence shown here is derived from an EMBL/GenBank/DDBJ whole genome shotgun (WGS) entry which is preliminary data.</text>
</comment>
<proteinExistence type="predicted"/>
<dbReference type="EMBL" id="JBHUNE010000001">
    <property type="protein sequence ID" value="MFD2756818.1"/>
    <property type="molecule type" value="Genomic_DNA"/>
</dbReference>
<keyword evidence="2" id="KW-1133">Transmembrane helix</keyword>
<feature type="compositionally biased region" description="Gly residues" evidence="1">
    <location>
        <begin position="18"/>
        <end position="27"/>
    </location>
</feature>
<dbReference type="RefSeq" id="WP_019619553.1">
    <property type="nucleotide sequence ID" value="NZ_JBHUNE010000001.1"/>
</dbReference>
<accession>A0ABW5UT60</accession>
<organism evidence="3 4">
    <name type="scientific">Gulosibacter faecalis</name>
    <dbReference type="NCBI Taxonomy" id="272240"/>
    <lineage>
        <taxon>Bacteria</taxon>
        <taxon>Bacillati</taxon>
        <taxon>Actinomycetota</taxon>
        <taxon>Actinomycetes</taxon>
        <taxon>Micrococcales</taxon>
        <taxon>Microbacteriaceae</taxon>
        <taxon>Gulosibacter</taxon>
    </lineage>
</organism>
<feature type="compositionally biased region" description="Low complexity" evidence="1">
    <location>
        <begin position="28"/>
        <end position="66"/>
    </location>
</feature>
<keyword evidence="4" id="KW-1185">Reference proteome</keyword>
<feature type="compositionally biased region" description="Low complexity" evidence="1">
    <location>
        <begin position="135"/>
        <end position="144"/>
    </location>
</feature>
<protein>
    <recommendedName>
        <fullName evidence="5">DUF2092 domain-containing protein</fullName>
    </recommendedName>
</protein>
<name>A0ABW5UT60_9MICO</name>
<sequence length="551" mass="59486">MSNQQPPSNWGNEPWNGSGPGQYGQGQYGQHQYGQQDYGQQQYGQQNYGQQGQYNEQQQYGEQQYGQQPQFDQNQYGQQPQYDQNQYGQQYQYGQQQGYGDQQQYAQQSYGDQQYGYQPAQGYAGQDANAGNPWQGGQAAQGSGAKRRRPWLIPVAIVAAVLLVGGGIWGGISLFGNMGRGAASPDEAVDKLLNSAAEVDYLAAMSNVAPSEADVFGTAAQRLLDSDFGDIGDGVSLSDGLDRLGDATETTTSGLKYETEELADGVERVTVTEGEITVDGDVDEIEAALESVVRSLAYEGFLLEGMDSDEAAAEAEEVAADAAEDFTAAEDYPQTMDFAEEDEANSIIAVEEDGKWYVSFALTGADYALSGMSGEGATSIDEIPANGADSPEEAGMQFANGFAEVMSGGDSKSVIEMLSRPERLVMSMLYQDFGQGTTYPSSDQVEVSGDFESFDVNGTTMILPDNLVIDDGYSQVTFDGTCVNEASGYQSCLEDVAPLKALGLDKLGIAVIEEDGKWVVSLYKTAEVWLDTAVENYLELRDEGRLDELQV</sequence>
<evidence type="ECO:0000313" key="4">
    <source>
        <dbReference type="Proteomes" id="UP001597492"/>
    </source>
</evidence>
<evidence type="ECO:0000256" key="2">
    <source>
        <dbReference type="SAM" id="Phobius"/>
    </source>
</evidence>
<evidence type="ECO:0000256" key="1">
    <source>
        <dbReference type="SAM" id="MobiDB-lite"/>
    </source>
</evidence>
<evidence type="ECO:0008006" key="5">
    <source>
        <dbReference type="Google" id="ProtNLM"/>
    </source>
</evidence>
<dbReference type="Proteomes" id="UP001597492">
    <property type="component" value="Unassembled WGS sequence"/>
</dbReference>
<keyword evidence="2" id="KW-0812">Transmembrane</keyword>
<feature type="compositionally biased region" description="Low complexity" evidence="1">
    <location>
        <begin position="117"/>
        <end position="128"/>
    </location>
</feature>
<feature type="compositionally biased region" description="Polar residues" evidence="1">
    <location>
        <begin position="1"/>
        <end position="11"/>
    </location>
</feature>
<feature type="region of interest" description="Disordered" evidence="1">
    <location>
        <begin position="117"/>
        <end position="145"/>
    </location>
</feature>
<gene>
    <name evidence="3" type="ORF">ACFSW7_00305</name>
</gene>
<feature type="transmembrane region" description="Helical" evidence="2">
    <location>
        <begin position="151"/>
        <end position="172"/>
    </location>
</feature>
<keyword evidence="2" id="KW-0472">Membrane</keyword>
<feature type="region of interest" description="Disordered" evidence="1">
    <location>
        <begin position="1"/>
        <end position="66"/>
    </location>
</feature>